<keyword evidence="3" id="KW-1185">Reference proteome</keyword>
<feature type="transmembrane region" description="Helical" evidence="1">
    <location>
        <begin position="168"/>
        <end position="193"/>
    </location>
</feature>
<reference evidence="2 3" key="1">
    <citation type="submission" date="2019-06" db="EMBL/GenBank/DDBJ databases">
        <title>Sequencing the genomes of 1000 actinobacteria strains.</title>
        <authorList>
            <person name="Klenk H.-P."/>
        </authorList>
    </citation>
    <scope>NUCLEOTIDE SEQUENCE [LARGE SCALE GENOMIC DNA]</scope>
    <source>
        <strain evidence="2 3">DSM 45511</strain>
    </source>
</reference>
<accession>A0A543FP75</accession>
<organism evidence="2 3">
    <name type="scientific">Pseudonocardia cypriaca</name>
    <dbReference type="NCBI Taxonomy" id="882449"/>
    <lineage>
        <taxon>Bacteria</taxon>
        <taxon>Bacillati</taxon>
        <taxon>Actinomycetota</taxon>
        <taxon>Actinomycetes</taxon>
        <taxon>Pseudonocardiales</taxon>
        <taxon>Pseudonocardiaceae</taxon>
        <taxon>Pseudonocardia</taxon>
    </lineage>
</organism>
<dbReference type="InterPro" id="IPR045382">
    <property type="entry name" value="DUF6529"/>
</dbReference>
<keyword evidence="1" id="KW-0472">Membrane</keyword>
<protein>
    <submittedName>
        <fullName evidence="2">Uncharacterized protein</fullName>
    </submittedName>
</protein>
<comment type="caution">
    <text evidence="2">The sequence shown here is derived from an EMBL/GenBank/DDBJ whole genome shotgun (WGS) entry which is preliminary data.</text>
</comment>
<dbReference type="AlphaFoldDB" id="A0A543FP75"/>
<dbReference type="EMBL" id="VFPH01000003">
    <property type="protein sequence ID" value="TQM35653.1"/>
    <property type="molecule type" value="Genomic_DNA"/>
</dbReference>
<name>A0A543FP75_9PSEU</name>
<evidence type="ECO:0000313" key="2">
    <source>
        <dbReference type="EMBL" id="TQM35653.1"/>
    </source>
</evidence>
<keyword evidence="1" id="KW-0812">Transmembrane</keyword>
<keyword evidence="1" id="KW-1133">Transmembrane helix</keyword>
<evidence type="ECO:0000313" key="3">
    <source>
        <dbReference type="Proteomes" id="UP000319818"/>
    </source>
</evidence>
<dbReference type="Proteomes" id="UP000319818">
    <property type="component" value="Unassembled WGS sequence"/>
</dbReference>
<dbReference type="Pfam" id="PF20139">
    <property type="entry name" value="DUF6529"/>
    <property type="match status" value="1"/>
</dbReference>
<dbReference type="RefSeq" id="WP_211362427.1">
    <property type="nucleotide sequence ID" value="NZ_VFPH01000003.1"/>
</dbReference>
<feature type="transmembrane region" description="Helical" evidence="1">
    <location>
        <begin position="32"/>
        <end position="49"/>
    </location>
</feature>
<feature type="transmembrane region" description="Helical" evidence="1">
    <location>
        <begin position="69"/>
        <end position="93"/>
    </location>
</feature>
<feature type="transmembrane region" description="Helical" evidence="1">
    <location>
        <begin position="114"/>
        <end position="134"/>
    </location>
</feature>
<gene>
    <name evidence="2" type="ORF">FB388_7092</name>
</gene>
<sequence length="200" mass="21697">MTTPDPELTRPRARARPAHAAPAQAAVPWRSILVPVAVGTAVAVVLGVYGRLHTGANISLALPGFTGTLYVKAWLTTLAFVFALVQIFTALVLEGRIRLDLSGLPAVHRWSGRLAVLLTVPVAVHCLYSLGLRFDDPRVLVHSLVGCLLYGAFVAKMLLLVRWGLPRWVIPWAGAVLFTAFVALWLTSSLWVFTTAGFHL</sequence>
<evidence type="ECO:0000256" key="1">
    <source>
        <dbReference type="SAM" id="Phobius"/>
    </source>
</evidence>
<proteinExistence type="predicted"/>
<feature type="transmembrane region" description="Helical" evidence="1">
    <location>
        <begin position="140"/>
        <end position="161"/>
    </location>
</feature>